<dbReference type="Proteomes" id="UP001234989">
    <property type="component" value="Chromosome 8"/>
</dbReference>
<protein>
    <submittedName>
        <fullName evidence="1">Uncharacterized protein</fullName>
    </submittedName>
</protein>
<accession>A0AAF0U933</accession>
<keyword evidence="2" id="KW-1185">Reference proteome</keyword>
<evidence type="ECO:0000313" key="1">
    <source>
        <dbReference type="EMBL" id="WMV41602.1"/>
    </source>
</evidence>
<gene>
    <name evidence="1" type="ORF">MTR67_034987</name>
</gene>
<dbReference type="EMBL" id="CP133619">
    <property type="protein sequence ID" value="WMV41602.1"/>
    <property type="molecule type" value="Genomic_DNA"/>
</dbReference>
<organism evidence="1 2">
    <name type="scientific">Solanum verrucosum</name>
    <dbReference type="NCBI Taxonomy" id="315347"/>
    <lineage>
        <taxon>Eukaryota</taxon>
        <taxon>Viridiplantae</taxon>
        <taxon>Streptophyta</taxon>
        <taxon>Embryophyta</taxon>
        <taxon>Tracheophyta</taxon>
        <taxon>Spermatophyta</taxon>
        <taxon>Magnoliopsida</taxon>
        <taxon>eudicotyledons</taxon>
        <taxon>Gunneridae</taxon>
        <taxon>Pentapetalae</taxon>
        <taxon>asterids</taxon>
        <taxon>lamiids</taxon>
        <taxon>Solanales</taxon>
        <taxon>Solanaceae</taxon>
        <taxon>Solanoideae</taxon>
        <taxon>Solaneae</taxon>
        <taxon>Solanum</taxon>
    </lineage>
</organism>
<reference evidence="1" key="1">
    <citation type="submission" date="2023-08" db="EMBL/GenBank/DDBJ databases">
        <title>A de novo genome assembly of Solanum verrucosum Schlechtendal, a Mexican diploid species geographically isolated from the other diploid A-genome species in potato relatives.</title>
        <authorList>
            <person name="Hosaka K."/>
        </authorList>
    </citation>
    <scope>NUCLEOTIDE SEQUENCE</scope>
    <source>
        <tissue evidence="1">Young leaves</tissue>
    </source>
</reference>
<dbReference type="AlphaFoldDB" id="A0AAF0U933"/>
<sequence length="16" mass="1904">MSSCLQHLHVLDHWVV</sequence>
<proteinExistence type="predicted"/>
<name>A0AAF0U933_SOLVR</name>
<evidence type="ECO:0000313" key="2">
    <source>
        <dbReference type="Proteomes" id="UP001234989"/>
    </source>
</evidence>